<dbReference type="InterPro" id="IPR004045">
    <property type="entry name" value="Glutathione_S-Trfase_N"/>
</dbReference>
<dbReference type="EMBL" id="AP017928">
    <property type="protein sequence ID" value="BBA34356.1"/>
    <property type="molecule type" value="Genomic_DNA"/>
</dbReference>
<evidence type="ECO:0000313" key="3">
    <source>
        <dbReference type="EMBL" id="BBA34356.1"/>
    </source>
</evidence>
<dbReference type="InterPro" id="IPR010987">
    <property type="entry name" value="Glutathione-S-Trfase_C-like"/>
</dbReference>
<dbReference type="Proteomes" id="UP000266313">
    <property type="component" value="Chromosome"/>
</dbReference>
<feature type="domain" description="GST N-terminal" evidence="1">
    <location>
        <begin position="1"/>
        <end position="80"/>
    </location>
</feature>
<dbReference type="InterPro" id="IPR036249">
    <property type="entry name" value="Thioredoxin-like_sf"/>
</dbReference>
<dbReference type="PANTHER" id="PTHR44051:SF2">
    <property type="entry name" value="HYPOTHETICAL GLUTATHIONE S-TRANSFERASE LIKE PROTEIN"/>
    <property type="match status" value="1"/>
</dbReference>
<dbReference type="SFLD" id="SFLDG01150">
    <property type="entry name" value="Main.1:_Beta-like"/>
    <property type="match status" value="1"/>
</dbReference>
<dbReference type="PROSITE" id="PS50405">
    <property type="entry name" value="GST_CTER"/>
    <property type="match status" value="1"/>
</dbReference>
<keyword evidence="3" id="KW-0808">Transferase</keyword>
<dbReference type="SUPFAM" id="SSF52833">
    <property type="entry name" value="Thioredoxin-like"/>
    <property type="match status" value="1"/>
</dbReference>
<dbReference type="InterPro" id="IPR036282">
    <property type="entry name" value="Glutathione-S-Trfase_C_sf"/>
</dbReference>
<dbReference type="RefSeq" id="WP_119629777.1">
    <property type="nucleotide sequence ID" value="NZ_AP017928.1"/>
</dbReference>
<dbReference type="InterPro" id="IPR040079">
    <property type="entry name" value="Glutathione_S-Trfase"/>
</dbReference>
<sequence>MKLYYHPASPFSYKPQFAAALLGIELELQKVDLFAGEGQRPEFLKMNPQGKVPTLTDGDFLLWESNAIVQYLASQASDNPFWPSDARARADILRWQFWESTSWAPACIVFVFENILKSILRRGAPDPEELTKGEEKFHRCAKVLDSHLAKQPWLVGDSMTLADISVAPVLIYAESAKYPLAGYNHINAWFDKIRQLPAWTSTAPSA</sequence>
<dbReference type="SFLD" id="SFLDS00019">
    <property type="entry name" value="Glutathione_Transferase_(cytos"/>
    <property type="match status" value="1"/>
</dbReference>
<evidence type="ECO:0000259" key="1">
    <source>
        <dbReference type="PROSITE" id="PS50404"/>
    </source>
</evidence>
<organism evidence="3 4">
    <name type="scientific">Methylocaldum marinum</name>
    <dbReference type="NCBI Taxonomy" id="1432792"/>
    <lineage>
        <taxon>Bacteria</taxon>
        <taxon>Pseudomonadati</taxon>
        <taxon>Pseudomonadota</taxon>
        <taxon>Gammaproteobacteria</taxon>
        <taxon>Methylococcales</taxon>
        <taxon>Methylococcaceae</taxon>
        <taxon>Methylocaldum</taxon>
    </lineage>
</organism>
<gene>
    <name evidence="3" type="ORF">sS8_2404</name>
</gene>
<dbReference type="PROSITE" id="PS50404">
    <property type="entry name" value="GST_NTER"/>
    <property type="match status" value="1"/>
</dbReference>
<dbReference type="GO" id="GO:0016740">
    <property type="term" value="F:transferase activity"/>
    <property type="evidence" value="ECO:0007669"/>
    <property type="project" value="UniProtKB-KW"/>
</dbReference>
<dbReference type="SUPFAM" id="SSF47616">
    <property type="entry name" value="GST C-terminal domain-like"/>
    <property type="match status" value="1"/>
</dbReference>
<dbReference type="Pfam" id="PF02798">
    <property type="entry name" value="GST_N"/>
    <property type="match status" value="1"/>
</dbReference>
<keyword evidence="4" id="KW-1185">Reference proteome</keyword>
<dbReference type="PANTHER" id="PTHR44051">
    <property type="entry name" value="GLUTATHIONE S-TRANSFERASE-RELATED"/>
    <property type="match status" value="1"/>
</dbReference>
<dbReference type="SFLD" id="SFLDG00358">
    <property type="entry name" value="Main_(cytGST)"/>
    <property type="match status" value="1"/>
</dbReference>
<evidence type="ECO:0000259" key="2">
    <source>
        <dbReference type="PROSITE" id="PS50405"/>
    </source>
</evidence>
<feature type="domain" description="GST C-terminal" evidence="2">
    <location>
        <begin position="85"/>
        <end position="206"/>
    </location>
</feature>
<reference evidence="3 4" key="1">
    <citation type="submission" date="2016-12" db="EMBL/GenBank/DDBJ databases">
        <title>Genome sequencing of Methylocaldum marinum.</title>
        <authorList>
            <person name="Takeuchi M."/>
            <person name="Kamagata Y."/>
            <person name="Hiraoka S."/>
            <person name="Oshima K."/>
            <person name="Hattori M."/>
            <person name="Iwasaki W."/>
        </authorList>
    </citation>
    <scope>NUCLEOTIDE SEQUENCE [LARGE SCALE GENOMIC DNA]</scope>
    <source>
        <strain evidence="3 4">S8</strain>
    </source>
</reference>
<protein>
    <submittedName>
        <fullName evidence="3">Glutathione S-transferase</fullName>
    </submittedName>
</protein>
<dbReference type="AlphaFoldDB" id="A0A250KS31"/>
<name>A0A250KS31_9GAMM</name>
<dbReference type="OrthoDB" id="9797500at2"/>
<dbReference type="Pfam" id="PF13410">
    <property type="entry name" value="GST_C_2"/>
    <property type="match status" value="1"/>
</dbReference>
<dbReference type="Gene3D" id="3.40.30.10">
    <property type="entry name" value="Glutaredoxin"/>
    <property type="match status" value="1"/>
</dbReference>
<proteinExistence type="predicted"/>
<evidence type="ECO:0000313" key="4">
    <source>
        <dbReference type="Proteomes" id="UP000266313"/>
    </source>
</evidence>
<dbReference type="Gene3D" id="1.20.1050.10">
    <property type="match status" value="1"/>
</dbReference>
<accession>A0A250KS31</accession>
<dbReference type="KEGG" id="mmai:sS8_2404"/>